<dbReference type="RefSeq" id="WP_047815211.1">
    <property type="nucleotide sequence ID" value="NZ_LECT01000029.1"/>
</dbReference>
<comment type="caution">
    <text evidence="9">The sequence shown here is derived from an EMBL/GenBank/DDBJ whole genome shotgun (WGS) entry which is preliminary data.</text>
</comment>
<evidence type="ECO:0000256" key="1">
    <source>
        <dbReference type="ARBA" id="ARBA00004651"/>
    </source>
</evidence>
<evidence type="ECO:0000313" key="9">
    <source>
        <dbReference type="EMBL" id="KLU04272.1"/>
    </source>
</evidence>
<evidence type="ECO:0000313" key="10">
    <source>
        <dbReference type="Proteomes" id="UP000036367"/>
    </source>
</evidence>
<dbReference type="SUPFAM" id="SSF161098">
    <property type="entry name" value="MetI-like"/>
    <property type="match status" value="1"/>
</dbReference>
<comment type="subcellular location">
    <subcellularLocation>
        <location evidence="1 7">Cell membrane</location>
        <topology evidence="1 7">Multi-pass membrane protein</topology>
    </subcellularLocation>
</comment>
<dbReference type="Proteomes" id="UP000036367">
    <property type="component" value="Unassembled WGS sequence"/>
</dbReference>
<feature type="transmembrane region" description="Helical" evidence="7">
    <location>
        <begin position="334"/>
        <end position="352"/>
    </location>
</feature>
<dbReference type="FunFam" id="1.10.3720.10:FF:000184">
    <property type="entry name" value="Nitrate ABC transporter permease protein"/>
    <property type="match status" value="1"/>
</dbReference>
<dbReference type="GO" id="GO:0005886">
    <property type="term" value="C:plasma membrane"/>
    <property type="evidence" value="ECO:0007669"/>
    <property type="project" value="UniProtKB-SubCell"/>
</dbReference>
<dbReference type="AlphaFoldDB" id="A0A0J1BCD8"/>
<evidence type="ECO:0000256" key="5">
    <source>
        <dbReference type="ARBA" id="ARBA00022989"/>
    </source>
</evidence>
<dbReference type="InterPro" id="IPR035906">
    <property type="entry name" value="MetI-like_sf"/>
</dbReference>
<evidence type="ECO:0000256" key="6">
    <source>
        <dbReference type="ARBA" id="ARBA00023136"/>
    </source>
</evidence>
<keyword evidence="3" id="KW-1003">Cell membrane</keyword>
<dbReference type="GO" id="GO:0055085">
    <property type="term" value="P:transmembrane transport"/>
    <property type="evidence" value="ECO:0007669"/>
    <property type="project" value="InterPro"/>
</dbReference>
<evidence type="ECO:0000256" key="4">
    <source>
        <dbReference type="ARBA" id="ARBA00022692"/>
    </source>
</evidence>
<keyword evidence="10" id="KW-1185">Reference proteome</keyword>
<dbReference type="PROSITE" id="PS50928">
    <property type="entry name" value="ABC_TM1"/>
    <property type="match status" value="1"/>
</dbReference>
<evidence type="ECO:0000259" key="8">
    <source>
        <dbReference type="PROSITE" id="PS50928"/>
    </source>
</evidence>
<dbReference type="PANTHER" id="PTHR30151:SF7">
    <property type="entry name" value="NITRATE IMPORT PERMEASE PROTEIN NRTB"/>
    <property type="match status" value="1"/>
</dbReference>
<dbReference type="PATRIC" id="fig|595434.4.peg.3661"/>
<gene>
    <name evidence="9" type="ORF">RISK_003858</name>
</gene>
<accession>A0A0J1BCD8</accession>
<evidence type="ECO:0000256" key="2">
    <source>
        <dbReference type="ARBA" id="ARBA00022448"/>
    </source>
</evidence>
<protein>
    <submittedName>
        <fullName evidence="9">Nitrate ABC transporter, permease protein</fullName>
    </submittedName>
</protein>
<feature type="domain" description="ABC transmembrane type-1" evidence="8">
    <location>
        <begin position="159"/>
        <end position="356"/>
    </location>
</feature>
<dbReference type="OrthoDB" id="9804353at2"/>
<feature type="transmembrane region" description="Helical" evidence="7">
    <location>
        <begin position="41"/>
        <end position="64"/>
    </location>
</feature>
<evidence type="ECO:0000256" key="3">
    <source>
        <dbReference type="ARBA" id="ARBA00022475"/>
    </source>
</evidence>
<proteinExistence type="inferred from homology"/>
<feature type="transmembrane region" description="Helical" evidence="7">
    <location>
        <begin position="234"/>
        <end position="256"/>
    </location>
</feature>
<keyword evidence="2 7" id="KW-0813">Transport</keyword>
<dbReference type="Gene3D" id="1.10.3720.10">
    <property type="entry name" value="MetI-like"/>
    <property type="match status" value="1"/>
</dbReference>
<keyword evidence="4 7" id="KW-0812">Transmembrane</keyword>
<keyword evidence="6 7" id="KW-0472">Membrane</keyword>
<feature type="transmembrane region" description="Helical" evidence="7">
    <location>
        <begin position="204"/>
        <end position="222"/>
    </location>
</feature>
<feature type="transmembrane region" description="Helical" evidence="7">
    <location>
        <begin position="167"/>
        <end position="192"/>
    </location>
</feature>
<dbReference type="PANTHER" id="PTHR30151">
    <property type="entry name" value="ALKANE SULFONATE ABC TRANSPORTER-RELATED, MEMBRANE SUBUNIT"/>
    <property type="match status" value="1"/>
</dbReference>
<dbReference type="Pfam" id="PF00528">
    <property type="entry name" value="BPD_transp_1"/>
    <property type="match status" value="1"/>
</dbReference>
<name>A0A0J1BCD8_RHOIS</name>
<comment type="similarity">
    <text evidence="7">Belongs to the binding-protein-dependent transport system permease family.</text>
</comment>
<dbReference type="STRING" id="595434.RISK_003858"/>
<organism evidence="9 10">
    <name type="scientific">Rhodopirellula islandica</name>
    <dbReference type="NCBI Taxonomy" id="595434"/>
    <lineage>
        <taxon>Bacteria</taxon>
        <taxon>Pseudomonadati</taxon>
        <taxon>Planctomycetota</taxon>
        <taxon>Planctomycetia</taxon>
        <taxon>Pirellulales</taxon>
        <taxon>Pirellulaceae</taxon>
        <taxon>Rhodopirellula</taxon>
    </lineage>
</organism>
<evidence type="ECO:0000256" key="7">
    <source>
        <dbReference type="RuleBase" id="RU363032"/>
    </source>
</evidence>
<dbReference type="EMBL" id="LECT01000029">
    <property type="protein sequence ID" value="KLU04272.1"/>
    <property type="molecule type" value="Genomic_DNA"/>
</dbReference>
<feature type="transmembrane region" description="Helical" evidence="7">
    <location>
        <begin position="283"/>
        <end position="314"/>
    </location>
</feature>
<dbReference type="InterPro" id="IPR000515">
    <property type="entry name" value="MetI-like"/>
</dbReference>
<sequence>MNWRGNLLRFCDVAGLPILEPFVRLAAGEDKREQCIGIAKFILLPIAAVCVFLMLWAGAASTVVTDSAKLPSPQATWSAGKQLIAMHYDQRAADKTAKQEKLTEAVQLVAEANAYTAAAATASGETQTLLEDKSTALKKRALAAANFTPSSAPTFIDQIWTSVKTVFFGFFLATIVAVPVGVLCGMSPWFNAAVTPFIQIFKPVSPLAWLPLAFIVIMWYYAGYSSGETFFNKAFLISASTVCLCSLWPTLVNTTLGVASVDKDFINVADVLRLSWWQRLTKIILPASLPLMFAGMRISLGVGWMVLIAADMLAQNPGLGKFVWDEFQNGSELTYARIAFSVIVIGMIGLVLDRIMIFFRNLVSFGNPSPV</sequence>
<keyword evidence="5 7" id="KW-1133">Transmembrane helix</keyword>
<reference evidence="9" key="1">
    <citation type="submission" date="2015-05" db="EMBL/GenBank/DDBJ databases">
        <title>Permanent draft genome of Rhodopirellula islandicus K833.</title>
        <authorList>
            <person name="Kizina J."/>
            <person name="Richter M."/>
            <person name="Glockner F.O."/>
            <person name="Harder J."/>
        </authorList>
    </citation>
    <scope>NUCLEOTIDE SEQUENCE [LARGE SCALE GENOMIC DNA]</scope>
    <source>
        <strain evidence="9">K833</strain>
    </source>
</reference>
<dbReference type="CDD" id="cd06261">
    <property type="entry name" value="TM_PBP2"/>
    <property type="match status" value="1"/>
</dbReference>